<evidence type="ECO:0000256" key="2">
    <source>
        <dbReference type="ARBA" id="ARBA00022741"/>
    </source>
</evidence>
<name>D3B582_HETP5</name>
<dbReference type="InterPro" id="IPR005225">
    <property type="entry name" value="Small_GTP-bd"/>
</dbReference>
<sequence>MSTTSISNCDITVKVLLVGDPSVGKSSLLWRMCENIHPSVEQANITIAQTHKTKAIPFSGKKQIVVKFIDTVGQERFRTISRSLYSNTDVVILTFDPTNRSSFERLQQWNTEVERYARNPKLYVALASTKSDLISSSTTATTSGTTATISTTTTATSSNNNNNSSNSNNSSIYNNNNTGGDIVSVAEAQQFAQSKGIIYIQTSSVSGTGVEDLLYTVVKGAGEKLYADENWTKFKPKSTVRSPTLLGTFSSSFQNSFNGSSSNTNNSSSNNNSNNSNNNNSNSNSPQNNSPNNNNTTNNEKKSSFCTIFKVTSCRMNSNNVISLDDDDDDFKVDNNNKSNNNNDYSNTNNGFIKKKTTTTTTNANKSNNVAMSLESSLDAIDNDDFEDEIEMTFTRDEPKKRKKTTKSTAAASTTSRGRQTKKQAVNTSSTSILDYEDSFISKKSNNSALDLDDYDDDFKTPAPTTSTSTLAATAASKRTMKPTTTTSTTSTTRGRPRQLQLDDSKPAKKKSKKEALKETSIHFDSELPPAEIDDLLSMMTEKCSDIICSDLKQEKLSIDCSIQWKRSLSNGKKEDQDIIVLRYSPEFLYRMAETNTLITTISNLLDNYPTKRFILLIESLDYFLKQKSQMKSADITSKLNGSSNQTSSTTTNGSSSDVVCKKFFSRHEFEKIFLEIQYKYSTIMVRIVNNRSESSLFLVKCTECISMLPYREDNSKLFQGFCPDAIKKKYKNSNEIWTSQLCMISGVSKSVASSIIMRYPTIKSLYDDYYKPGMTDQQRVSLLKDLKIESSNKKLGPVLSSRIFQIFCGKDPNQLVK</sequence>
<dbReference type="PRINTS" id="PR00449">
    <property type="entry name" value="RASTRNSFRMNG"/>
</dbReference>
<dbReference type="SMART" id="SM00173">
    <property type="entry name" value="RAS"/>
    <property type="match status" value="1"/>
</dbReference>
<dbReference type="Pfam" id="PF00071">
    <property type="entry name" value="Ras"/>
    <property type="match status" value="1"/>
</dbReference>
<gene>
    <name evidence="6" type="ORF">PPL_03595</name>
</gene>
<keyword evidence="7" id="KW-1185">Reference proteome</keyword>
<dbReference type="RefSeq" id="XP_020435564.1">
    <property type="nucleotide sequence ID" value="XM_020574522.1"/>
</dbReference>
<dbReference type="PROSITE" id="PS51421">
    <property type="entry name" value="RAS"/>
    <property type="match status" value="1"/>
</dbReference>
<dbReference type="InterPro" id="IPR050227">
    <property type="entry name" value="Rab"/>
</dbReference>
<dbReference type="AlphaFoldDB" id="D3B582"/>
<dbReference type="FunFam" id="3.40.50.300:FF:001447">
    <property type="entry name" value="Ras-related protein Rab-1B"/>
    <property type="match status" value="1"/>
</dbReference>
<feature type="region of interest" description="Disordered" evidence="5">
    <location>
        <begin position="393"/>
        <end position="429"/>
    </location>
</feature>
<feature type="region of interest" description="Disordered" evidence="5">
    <location>
        <begin position="461"/>
        <end position="518"/>
    </location>
</feature>
<feature type="compositionally biased region" description="Low complexity" evidence="5">
    <location>
        <begin position="461"/>
        <end position="477"/>
    </location>
</feature>
<dbReference type="PROSITE" id="PS51419">
    <property type="entry name" value="RAB"/>
    <property type="match status" value="1"/>
</dbReference>
<dbReference type="GO" id="GO:0003924">
    <property type="term" value="F:GTPase activity"/>
    <property type="evidence" value="ECO:0007669"/>
    <property type="project" value="InterPro"/>
</dbReference>
<evidence type="ECO:0000313" key="7">
    <source>
        <dbReference type="Proteomes" id="UP000001396"/>
    </source>
</evidence>
<protein>
    <submittedName>
        <fullName evidence="6">Uncharacterized protein</fullName>
    </submittedName>
</protein>
<dbReference type="InterPro" id="IPR042530">
    <property type="entry name" value="EME1/EME2_C"/>
</dbReference>
<reference evidence="6 7" key="1">
    <citation type="journal article" date="2011" name="Genome Res.">
        <title>Phylogeny-wide analysis of social amoeba genomes highlights ancient origins for complex intercellular communication.</title>
        <authorList>
            <person name="Heidel A.J."/>
            <person name="Lawal H.M."/>
            <person name="Felder M."/>
            <person name="Schilde C."/>
            <person name="Helps N.R."/>
            <person name="Tunggal B."/>
            <person name="Rivero F."/>
            <person name="John U."/>
            <person name="Schleicher M."/>
            <person name="Eichinger L."/>
            <person name="Platzer M."/>
            <person name="Noegel A.A."/>
            <person name="Schaap P."/>
            <person name="Gloeckner G."/>
        </authorList>
    </citation>
    <scope>NUCLEOTIDE SEQUENCE [LARGE SCALE GENOMIC DNA]</scope>
    <source>
        <strain evidence="7">ATCC 26659 / Pp 5 / PN500</strain>
    </source>
</reference>
<dbReference type="GO" id="GO:0005525">
    <property type="term" value="F:GTP binding"/>
    <property type="evidence" value="ECO:0007669"/>
    <property type="project" value="UniProtKB-KW"/>
</dbReference>
<feature type="region of interest" description="Disordered" evidence="5">
    <location>
        <begin position="636"/>
        <end position="657"/>
    </location>
</feature>
<dbReference type="STRING" id="670386.D3B582"/>
<dbReference type="PANTHER" id="PTHR47977">
    <property type="entry name" value="RAS-RELATED PROTEIN RAB"/>
    <property type="match status" value="1"/>
</dbReference>
<dbReference type="InParanoid" id="D3B582"/>
<feature type="compositionally biased region" description="Low complexity" evidence="5">
    <location>
        <begin position="334"/>
        <end position="352"/>
    </location>
</feature>
<dbReference type="SMART" id="SM00175">
    <property type="entry name" value="RAB"/>
    <property type="match status" value="1"/>
</dbReference>
<keyword evidence="3" id="KW-0342">GTP-binding</keyword>
<dbReference type="CDD" id="cd00154">
    <property type="entry name" value="Rab"/>
    <property type="match status" value="1"/>
</dbReference>
<comment type="caution">
    <text evidence="6">The sequence shown here is derived from an EMBL/GenBank/DDBJ whole genome shotgun (WGS) entry which is preliminary data.</text>
</comment>
<feature type="compositionally biased region" description="Low complexity" evidence="5">
    <location>
        <begin position="407"/>
        <end position="417"/>
    </location>
</feature>
<dbReference type="GeneID" id="31359082"/>
<feature type="compositionally biased region" description="Low complexity" evidence="5">
    <location>
        <begin position="484"/>
        <end position="493"/>
    </location>
</feature>
<organism evidence="6 7">
    <name type="scientific">Heterostelium pallidum (strain ATCC 26659 / Pp 5 / PN500)</name>
    <name type="common">Cellular slime mold</name>
    <name type="synonym">Polysphondylium pallidum</name>
    <dbReference type="NCBI Taxonomy" id="670386"/>
    <lineage>
        <taxon>Eukaryota</taxon>
        <taxon>Amoebozoa</taxon>
        <taxon>Evosea</taxon>
        <taxon>Eumycetozoa</taxon>
        <taxon>Dictyostelia</taxon>
        <taxon>Acytosteliales</taxon>
        <taxon>Acytosteliaceae</taxon>
        <taxon>Heterostelium</taxon>
    </lineage>
</organism>
<evidence type="ECO:0000256" key="1">
    <source>
        <dbReference type="ARBA" id="ARBA00006270"/>
    </source>
</evidence>
<dbReference type="Gene3D" id="3.40.50.300">
    <property type="entry name" value="P-loop containing nucleotide triphosphate hydrolases"/>
    <property type="match status" value="1"/>
</dbReference>
<dbReference type="NCBIfam" id="TIGR00231">
    <property type="entry name" value="small_GTP"/>
    <property type="match status" value="1"/>
</dbReference>
<dbReference type="Gene3D" id="1.10.150.670">
    <property type="entry name" value="Crossover junction endonuclease EME1, DNA-binding domain"/>
    <property type="match status" value="1"/>
</dbReference>
<dbReference type="InterPro" id="IPR001806">
    <property type="entry name" value="Small_GTPase"/>
</dbReference>
<keyword evidence="4" id="KW-0449">Lipoprotein</keyword>
<accession>D3B582</accession>
<comment type="similarity">
    <text evidence="1">Belongs to the small GTPase superfamily. Rab family.</text>
</comment>
<proteinExistence type="inferred from homology"/>
<keyword evidence="2" id="KW-0547">Nucleotide-binding</keyword>
<dbReference type="Proteomes" id="UP000001396">
    <property type="component" value="Unassembled WGS sequence"/>
</dbReference>
<evidence type="ECO:0000256" key="5">
    <source>
        <dbReference type="SAM" id="MobiDB-lite"/>
    </source>
</evidence>
<feature type="compositionally biased region" description="Low complexity" evidence="5">
    <location>
        <begin position="641"/>
        <end position="657"/>
    </location>
</feature>
<evidence type="ECO:0000256" key="4">
    <source>
        <dbReference type="ARBA" id="ARBA00023288"/>
    </source>
</evidence>
<evidence type="ECO:0000313" key="6">
    <source>
        <dbReference type="EMBL" id="EFA83447.1"/>
    </source>
</evidence>
<dbReference type="Gene3D" id="3.40.50.10130">
    <property type="match status" value="1"/>
</dbReference>
<feature type="region of interest" description="Disordered" evidence="5">
    <location>
        <begin position="320"/>
        <end position="352"/>
    </location>
</feature>
<dbReference type="InterPro" id="IPR027417">
    <property type="entry name" value="P-loop_NTPase"/>
</dbReference>
<dbReference type="Pfam" id="PF21292">
    <property type="entry name" value="EME1-MUS81_C"/>
    <property type="match status" value="1"/>
</dbReference>
<evidence type="ECO:0000256" key="3">
    <source>
        <dbReference type="ARBA" id="ARBA00023134"/>
    </source>
</evidence>
<dbReference type="EMBL" id="ADBJ01000015">
    <property type="protein sequence ID" value="EFA83447.1"/>
    <property type="molecule type" value="Genomic_DNA"/>
</dbReference>
<feature type="compositionally biased region" description="Low complexity" evidence="5">
    <location>
        <begin position="256"/>
        <end position="298"/>
    </location>
</feature>
<dbReference type="SMART" id="SM00174">
    <property type="entry name" value="RHO"/>
    <property type="match status" value="1"/>
</dbReference>
<feature type="region of interest" description="Disordered" evidence="5">
    <location>
        <begin position="151"/>
        <end position="173"/>
    </location>
</feature>
<feature type="region of interest" description="Disordered" evidence="5">
    <location>
        <begin position="256"/>
        <end position="301"/>
    </location>
</feature>
<dbReference type="SUPFAM" id="SSF52540">
    <property type="entry name" value="P-loop containing nucleoside triphosphate hydrolases"/>
    <property type="match status" value="1"/>
</dbReference>